<name>A0AAV7TKX5_PLEWA</name>
<evidence type="ECO:0000313" key="1">
    <source>
        <dbReference type="EMBL" id="KAJ1177282.1"/>
    </source>
</evidence>
<proteinExistence type="predicted"/>
<sequence>MATSLPCAGLTPIAELGTLSHGKCLEASRRCGGPASGPKEALGTLGCRTQAVVFSGPKHNGTVKELPLGSTIASTIKQEGDGTKVPVLALGECQVLTEDTANNDDKYSKNFISKTFVDFMNETGSVKKDLKHSLFRSNCDHVKLGHGTISLESAQDE</sequence>
<organism evidence="1 2">
    <name type="scientific">Pleurodeles waltl</name>
    <name type="common">Iberian ribbed newt</name>
    <dbReference type="NCBI Taxonomy" id="8319"/>
    <lineage>
        <taxon>Eukaryota</taxon>
        <taxon>Metazoa</taxon>
        <taxon>Chordata</taxon>
        <taxon>Craniata</taxon>
        <taxon>Vertebrata</taxon>
        <taxon>Euteleostomi</taxon>
        <taxon>Amphibia</taxon>
        <taxon>Batrachia</taxon>
        <taxon>Caudata</taxon>
        <taxon>Salamandroidea</taxon>
        <taxon>Salamandridae</taxon>
        <taxon>Pleurodelinae</taxon>
        <taxon>Pleurodeles</taxon>
    </lineage>
</organism>
<keyword evidence="2" id="KW-1185">Reference proteome</keyword>
<gene>
    <name evidence="1" type="ORF">NDU88_002543</name>
</gene>
<evidence type="ECO:0000313" key="2">
    <source>
        <dbReference type="Proteomes" id="UP001066276"/>
    </source>
</evidence>
<reference evidence="1" key="1">
    <citation type="journal article" date="2022" name="bioRxiv">
        <title>Sequencing and chromosome-scale assembly of the giantPleurodeles waltlgenome.</title>
        <authorList>
            <person name="Brown T."/>
            <person name="Elewa A."/>
            <person name="Iarovenko S."/>
            <person name="Subramanian E."/>
            <person name="Araus A.J."/>
            <person name="Petzold A."/>
            <person name="Susuki M."/>
            <person name="Suzuki K.-i.T."/>
            <person name="Hayashi T."/>
            <person name="Toyoda A."/>
            <person name="Oliveira C."/>
            <person name="Osipova E."/>
            <person name="Leigh N.D."/>
            <person name="Simon A."/>
            <person name="Yun M.H."/>
        </authorList>
    </citation>
    <scope>NUCLEOTIDE SEQUENCE</scope>
    <source>
        <strain evidence="1">20211129_DDA</strain>
        <tissue evidence="1">Liver</tissue>
    </source>
</reference>
<accession>A0AAV7TKX5</accession>
<protein>
    <submittedName>
        <fullName evidence="1">Uncharacterized protein</fullName>
    </submittedName>
</protein>
<dbReference type="EMBL" id="JANPWB010000006">
    <property type="protein sequence ID" value="KAJ1177282.1"/>
    <property type="molecule type" value="Genomic_DNA"/>
</dbReference>
<dbReference type="AlphaFoldDB" id="A0AAV7TKX5"/>
<dbReference type="Proteomes" id="UP001066276">
    <property type="component" value="Chromosome 3_2"/>
</dbReference>
<comment type="caution">
    <text evidence="1">The sequence shown here is derived from an EMBL/GenBank/DDBJ whole genome shotgun (WGS) entry which is preliminary data.</text>
</comment>